<evidence type="ECO:0000256" key="2">
    <source>
        <dbReference type="SAM" id="MobiDB-lite"/>
    </source>
</evidence>
<feature type="region of interest" description="Disordered" evidence="2">
    <location>
        <begin position="815"/>
        <end position="862"/>
    </location>
</feature>
<dbReference type="SUPFAM" id="SSF50044">
    <property type="entry name" value="SH3-domain"/>
    <property type="match status" value="1"/>
</dbReference>
<feature type="compositionally biased region" description="Low complexity" evidence="2">
    <location>
        <begin position="175"/>
        <end position="194"/>
    </location>
</feature>
<feature type="region of interest" description="Disordered" evidence="2">
    <location>
        <begin position="387"/>
        <end position="443"/>
    </location>
</feature>
<feature type="compositionally biased region" description="Basic and acidic residues" evidence="2">
    <location>
        <begin position="219"/>
        <end position="241"/>
    </location>
</feature>
<organism evidence="4 5">
    <name type="scientific">Stachybotrys elegans</name>
    <dbReference type="NCBI Taxonomy" id="80388"/>
    <lineage>
        <taxon>Eukaryota</taxon>
        <taxon>Fungi</taxon>
        <taxon>Dikarya</taxon>
        <taxon>Ascomycota</taxon>
        <taxon>Pezizomycotina</taxon>
        <taxon>Sordariomycetes</taxon>
        <taxon>Hypocreomycetidae</taxon>
        <taxon>Hypocreales</taxon>
        <taxon>Stachybotryaceae</taxon>
        <taxon>Stachybotrys</taxon>
    </lineage>
</organism>
<dbReference type="OrthoDB" id="5243589at2759"/>
<keyword evidence="1" id="KW-0728">SH3 domain</keyword>
<feature type="domain" description="SH3" evidence="3">
    <location>
        <begin position="727"/>
        <end position="780"/>
    </location>
</feature>
<evidence type="ECO:0000313" key="4">
    <source>
        <dbReference type="EMBL" id="KAH7328318.1"/>
    </source>
</evidence>
<gene>
    <name evidence="4" type="ORF">B0I35DRAFT_473047</name>
</gene>
<dbReference type="InterPro" id="IPR036028">
    <property type="entry name" value="SH3-like_dom_sf"/>
</dbReference>
<dbReference type="InterPro" id="IPR001452">
    <property type="entry name" value="SH3_domain"/>
</dbReference>
<feature type="compositionally biased region" description="Low complexity" evidence="2">
    <location>
        <begin position="393"/>
        <end position="404"/>
    </location>
</feature>
<sequence>MDEAIVLVVAPFRDIVEKGNAASENAGENEQMLKAAQSLVREGQRALKKIEPLTKKHFGEYRSNFIQALKENDDITKYRTELNDLLWEFDDYVESDTFELEKFTELQGLSRKAAPQIVDILTRMKLEAPREIKTASPPSPHLGPRSKSPGAIRAALPLRPPPNVPLPPIPAVPSAVTAPSPPIARSSAGSVSSSQGDRRLSTHSKPDISSKKAPSQPLSREHSIHAPRSEFTEPPPRHPERPMPPPLPNGIPWEPNAASRGDATWIKEGLPLDRRPMVAIPDFPSNLLIPEGLNLPKSPQPRARSGSGTSDGGHDLYRSSSPSSTLYNIFPGPSSVRARPGTSSAQATPAIPEDNVADTVPRSPPHEFHSPYFPSSQLRHLSGAFSVDSDCNSSTGHSQSTSSSAGMGYQSLTTISSKASTQAARHQADLELASTSPSKNIDHGLIPVVSDEAISPPESSRPTPRNCTIKGDSSYHLAKGFCAGALEVARGGIGVRKVKQSGSTVVARCISCLYELDFAQIEKDVNRQDEATHEKSGIEFRLRFLQKSHIAAKRNDDIPYACVFCIHAGRTIDESDATLFFTVQQLFEHLARHPRPLPDVPGVTVIDTYDVPSYLRNDFDVHFMNPPAKHAARDKSIENSHKPVGIARAPVRRIYGQRFLPDRTAALELAMGSRVTGLTWPEKYNGEWCLGWHDGKYASVPTECLRLDKPPAHDIRTGGTSSIRAKAKWRFKPEEEDQGDWLKFSKGETISNINWAYIDHWCWSGVNAKGKWGIFPQAFIDTNTIEELGATVTDRAISLHNEKAKSTGVFSRLGLRRNTSNNRPPSVAGSSSSHETTAAGLGNALGSPRIGRTQDLMFPGID</sequence>
<feature type="compositionally biased region" description="Basic and acidic residues" evidence="2">
    <location>
        <begin position="196"/>
        <end position="210"/>
    </location>
</feature>
<protein>
    <recommendedName>
        <fullName evidence="3">SH3 domain-containing protein</fullName>
    </recommendedName>
</protein>
<feature type="compositionally biased region" description="Polar residues" evidence="2">
    <location>
        <begin position="410"/>
        <end position="424"/>
    </location>
</feature>
<feature type="compositionally biased region" description="Polar residues" evidence="2">
    <location>
        <begin position="318"/>
        <end position="327"/>
    </location>
</feature>
<dbReference type="Gene3D" id="2.30.30.40">
    <property type="entry name" value="SH3 Domains"/>
    <property type="match status" value="1"/>
</dbReference>
<proteinExistence type="predicted"/>
<reference evidence="4" key="1">
    <citation type="journal article" date="2021" name="Nat. Commun.">
        <title>Genetic determinants of endophytism in the Arabidopsis root mycobiome.</title>
        <authorList>
            <person name="Mesny F."/>
            <person name="Miyauchi S."/>
            <person name="Thiergart T."/>
            <person name="Pickel B."/>
            <person name="Atanasova L."/>
            <person name="Karlsson M."/>
            <person name="Huettel B."/>
            <person name="Barry K.W."/>
            <person name="Haridas S."/>
            <person name="Chen C."/>
            <person name="Bauer D."/>
            <person name="Andreopoulos W."/>
            <person name="Pangilinan J."/>
            <person name="LaButti K."/>
            <person name="Riley R."/>
            <person name="Lipzen A."/>
            <person name="Clum A."/>
            <person name="Drula E."/>
            <person name="Henrissat B."/>
            <person name="Kohler A."/>
            <person name="Grigoriev I.V."/>
            <person name="Martin F.M."/>
            <person name="Hacquard S."/>
        </authorList>
    </citation>
    <scope>NUCLEOTIDE SEQUENCE</scope>
    <source>
        <strain evidence="4">MPI-CAGE-CH-0235</strain>
    </source>
</reference>
<accession>A0A8K0WW55</accession>
<evidence type="ECO:0000313" key="5">
    <source>
        <dbReference type="Proteomes" id="UP000813444"/>
    </source>
</evidence>
<comment type="caution">
    <text evidence="4">The sequence shown here is derived from an EMBL/GenBank/DDBJ whole genome shotgun (WGS) entry which is preliminary data.</text>
</comment>
<feature type="region of interest" description="Disordered" evidence="2">
    <location>
        <begin position="175"/>
        <end position="375"/>
    </location>
</feature>
<keyword evidence="5" id="KW-1185">Reference proteome</keyword>
<feature type="region of interest" description="Disordered" evidence="2">
    <location>
        <begin position="129"/>
        <end position="159"/>
    </location>
</feature>
<dbReference type="EMBL" id="JAGPNK010000001">
    <property type="protein sequence ID" value="KAH7328318.1"/>
    <property type="molecule type" value="Genomic_DNA"/>
</dbReference>
<dbReference type="AlphaFoldDB" id="A0A8K0WW55"/>
<name>A0A8K0WW55_9HYPO</name>
<evidence type="ECO:0000259" key="3">
    <source>
        <dbReference type="Pfam" id="PF14604"/>
    </source>
</evidence>
<dbReference type="Proteomes" id="UP000813444">
    <property type="component" value="Unassembled WGS sequence"/>
</dbReference>
<evidence type="ECO:0000256" key="1">
    <source>
        <dbReference type="ARBA" id="ARBA00022443"/>
    </source>
</evidence>
<dbReference type="Pfam" id="PF14604">
    <property type="entry name" value="SH3_9"/>
    <property type="match status" value="1"/>
</dbReference>
<feature type="compositionally biased region" description="Polar residues" evidence="2">
    <location>
        <begin position="817"/>
        <end position="836"/>
    </location>
</feature>